<evidence type="ECO:0000313" key="2">
    <source>
        <dbReference type="EMBL" id="PKI31333.1"/>
    </source>
</evidence>
<proteinExistence type="predicted"/>
<evidence type="ECO:0000256" key="1">
    <source>
        <dbReference type="SAM" id="MobiDB-lite"/>
    </source>
</evidence>
<protein>
    <submittedName>
        <fullName evidence="2">Uncharacterized protein</fullName>
    </submittedName>
</protein>
<evidence type="ECO:0000313" key="3">
    <source>
        <dbReference type="Proteomes" id="UP000233551"/>
    </source>
</evidence>
<dbReference type="Proteomes" id="UP000233551">
    <property type="component" value="Unassembled WGS sequence"/>
</dbReference>
<gene>
    <name evidence="2" type="ORF">CRG98_048259</name>
</gene>
<dbReference type="EMBL" id="PGOL01008990">
    <property type="protein sequence ID" value="PKI31333.1"/>
    <property type="molecule type" value="Genomic_DNA"/>
</dbReference>
<dbReference type="AlphaFoldDB" id="A0A2I0HI90"/>
<name>A0A2I0HI90_PUNGR</name>
<sequence>MAEEKRLRERNWIMKSMVPCSNDKAFTFASCWARVHARLGAGPSTWETWSRSVARGAAPTQSVTWQMPVQAYARHVSPITASTALSSNPEKKSPASSRYPQPDNSPSLVG</sequence>
<accession>A0A2I0HI90</accession>
<reference evidence="2 3" key="1">
    <citation type="submission" date="2017-11" db="EMBL/GenBank/DDBJ databases">
        <title>De-novo sequencing of pomegranate (Punica granatum L.) genome.</title>
        <authorList>
            <person name="Akparov Z."/>
            <person name="Amiraslanov A."/>
            <person name="Hajiyeva S."/>
            <person name="Abbasov M."/>
            <person name="Kaur K."/>
            <person name="Hamwieh A."/>
            <person name="Solovyev V."/>
            <person name="Salamov A."/>
            <person name="Braich B."/>
            <person name="Kosarev P."/>
            <person name="Mahmoud A."/>
            <person name="Hajiyev E."/>
            <person name="Babayeva S."/>
            <person name="Izzatullayeva V."/>
            <person name="Mammadov A."/>
            <person name="Mammadov A."/>
            <person name="Sharifova S."/>
            <person name="Ojaghi J."/>
            <person name="Eynullazada K."/>
            <person name="Bayramov B."/>
            <person name="Abdulazimova A."/>
            <person name="Shahmuradov I."/>
        </authorList>
    </citation>
    <scope>NUCLEOTIDE SEQUENCE [LARGE SCALE GENOMIC DNA]</scope>
    <source>
        <strain evidence="3">cv. AG2017</strain>
        <tissue evidence="2">Leaf</tissue>
    </source>
</reference>
<organism evidence="2 3">
    <name type="scientific">Punica granatum</name>
    <name type="common">Pomegranate</name>
    <dbReference type="NCBI Taxonomy" id="22663"/>
    <lineage>
        <taxon>Eukaryota</taxon>
        <taxon>Viridiplantae</taxon>
        <taxon>Streptophyta</taxon>
        <taxon>Embryophyta</taxon>
        <taxon>Tracheophyta</taxon>
        <taxon>Spermatophyta</taxon>
        <taxon>Magnoliopsida</taxon>
        <taxon>eudicotyledons</taxon>
        <taxon>Gunneridae</taxon>
        <taxon>Pentapetalae</taxon>
        <taxon>rosids</taxon>
        <taxon>malvids</taxon>
        <taxon>Myrtales</taxon>
        <taxon>Lythraceae</taxon>
        <taxon>Punica</taxon>
    </lineage>
</organism>
<comment type="caution">
    <text evidence="2">The sequence shown here is derived from an EMBL/GenBank/DDBJ whole genome shotgun (WGS) entry which is preliminary data.</text>
</comment>
<feature type="region of interest" description="Disordered" evidence="1">
    <location>
        <begin position="82"/>
        <end position="110"/>
    </location>
</feature>
<keyword evidence="3" id="KW-1185">Reference proteome</keyword>